<protein>
    <submittedName>
        <fullName evidence="1">Uncharacterized protein</fullName>
    </submittedName>
</protein>
<evidence type="ECO:0000313" key="1">
    <source>
        <dbReference type="EMBL" id="TWJ18829.1"/>
    </source>
</evidence>
<evidence type="ECO:0000313" key="2">
    <source>
        <dbReference type="Proteomes" id="UP000319449"/>
    </source>
</evidence>
<dbReference type="RefSeq" id="WP_145022819.1">
    <property type="nucleotide sequence ID" value="NZ_VLLN01000013.1"/>
</dbReference>
<accession>A0A562VLM9</accession>
<proteinExistence type="predicted"/>
<sequence>MTGKTFPSIRNINRKWRYTAFGILALLLTVTFCTVRFDIKGHFDGIFLLQGREGWKYELKDDLYVGDGDRVIWSMDFDDPGFHLFQNVHTFKPGEAHLYYEWDAKDGSGFIRNFPGDGTQILTCFGRYMDDDRVYVHGLFVGGGLPASVTGGDNVFMDETGMAYYDRTRWHHVWCNVNEGIISGTGQPFPPSSWKFLGSKVIDESVKTLAIASHHEVEVDGVPLRIDRHVYLNAGDTYFVLTIKVTNIGTAPATYTYLYGDEPWVGNYGTSRGNVGWVKDRLIEYENRLDSTKYSYAGFYDYGNSAAGEEHNFTGTANFIEWFGSDRPMVYFSNDTGILNDTSGKKVPLASDTRFIGLVWGPRVLAPQQSNVYTLAVGMAGHDPGTGFPVKPEVKINHIP</sequence>
<name>A0A562VLM9_9BACT</name>
<reference evidence="1 2" key="1">
    <citation type="submission" date="2019-07" db="EMBL/GenBank/DDBJ databases">
        <title>Genomic Encyclopedia of Archaeal and Bacterial Type Strains, Phase II (KMG-II): from individual species to whole genera.</title>
        <authorList>
            <person name="Goeker M."/>
        </authorList>
    </citation>
    <scope>NUCLEOTIDE SEQUENCE [LARGE SCALE GENOMIC DNA]</scope>
    <source>
        <strain evidence="1 2">ATCC BAA-1139</strain>
    </source>
</reference>
<keyword evidence="2" id="KW-1185">Reference proteome</keyword>
<dbReference type="EMBL" id="VLLN01000013">
    <property type="protein sequence ID" value="TWJ18829.1"/>
    <property type="molecule type" value="Genomic_DNA"/>
</dbReference>
<gene>
    <name evidence="1" type="ORF">JN12_02278</name>
</gene>
<dbReference type="AlphaFoldDB" id="A0A562VLM9"/>
<dbReference type="OrthoDB" id="5391217at2"/>
<dbReference type="Proteomes" id="UP000319449">
    <property type="component" value="Unassembled WGS sequence"/>
</dbReference>
<comment type="caution">
    <text evidence="1">The sequence shown here is derived from an EMBL/GenBank/DDBJ whole genome shotgun (WGS) entry which is preliminary data.</text>
</comment>
<organism evidence="1 2">
    <name type="scientific">Geobacter argillaceus</name>
    <dbReference type="NCBI Taxonomy" id="345631"/>
    <lineage>
        <taxon>Bacteria</taxon>
        <taxon>Pseudomonadati</taxon>
        <taxon>Thermodesulfobacteriota</taxon>
        <taxon>Desulfuromonadia</taxon>
        <taxon>Geobacterales</taxon>
        <taxon>Geobacteraceae</taxon>
        <taxon>Geobacter</taxon>
    </lineage>
</organism>